<gene>
    <name evidence="3" type="ORF">DIW82_10810</name>
</gene>
<organism evidence="3 4">
    <name type="scientific">Corynebacterium nuruki</name>
    <dbReference type="NCBI Taxonomy" id="1032851"/>
    <lineage>
        <taxon>Bacteria</taxon>
        <taxon>Bacillati</taxon>
        <taxon>Actinomycetota</taxon>
        <taxon>Actinomycetes</taxon>
        <taxon>Mycobacteriales</taxon>
        <taxon>Corynebacteriaceae</taxon>
        <taxon>Corynebacterium</taxon>
    </lineage>
</organism>
<comment type="caution">
    <text evidence="3">The sequence shown here is derived from an EMBL/GenBank/DDBJ whole genome shotgun (WGS) entry which is preliminary data.</text>
</comment>
<proteinExistence type="predicted"/>
<sequence length="307" mass="31710">MATPTVPAPTSGPATQQPPRQPRQPAVPGRTPARTRRHRMTALLLLVVTLLAGAPPGTAGPAAAAVWWAVDSGPFARSPRDILTETSPAGAVRVFGDHAGQDAATAARDTVDALEQAGGLDRRILSVDLPTGSGWVDPDEVTALERWAGGDIASVSVRYSAAPSAAVLLLHRDLAVDSARALLHEVVDRVDRRDPARRPAIVVHGESLGALVGTEVLTDPRLDAAVASRLWQGTPGGAHAPAPTGPGARCTVTDLNDDDPVGQLSTRLLAHPVQAATVLADLPGSENRPAGSGHSYRPVLPPAGCVR</sequence>
<protein>
    <recommendedName>
        <fullName evidence="2">Alpha/beta-hydrolase catalytic domain-containing protein</fullName>
    </recommendedName>
</protein>
<accession>A0A3D4T1U7</accession>
<dbReference type="EMBL" id="DQID01000278">
    <property type="protein sequence ID" value="HCT15247.1"/>
    <property type="molecule type" value="Genomic_DNA"/>
</dbReference>
<name>A0A3D4T1U7_9CORY</name>
<dbReference type="InterPro" id="IPR027787">
    <property type="entry name" value="Alpha/beta-hydrolase_catalytic"/>
</dbReference>
<dbReference type="AlphaFoldDB" id="A0A3D4T1U7"/>
<evidence type="ECO:0000313" key="3">
    <source>
        <dbReference type="EMBL" id="HCT15247.1"/>
    </source>
</evidence>
<dbReference type="Pfam" id="PF10081">
    <property type="entry name" value="Abhydrolase_9"/>
    <property type="match status" value="1"/>
</dbReference>
<evidence type="ECO:0000256" key="1">
    <source>
        <dbReference type="SAM" id="MobiDB-lite"/>
    </source>
</evidence>
<dbReference type="Proteomes" id="UP000261739">
    <property type="component" value="Unassembled WGS sequence"/>
</dbReference>
<feature type="region of interest" description="Disordered" evidence="1">
    <location>
        <begin position="283"/>
        <end position="307"/>
    </location>
</feature>
<feature type="region of interest" description="Disordered" evidence="1">
    <location>
        <begin position="1"/>
        <end position="35"/>
    </location>
</feature>
<evidence type="ECO:0000313" key="4">
    <source>
        <dbReference type="Proteomes" id="UP000261739"/>
    </source>
</evidence>
<evidence type="ECO:0000259" key="2">
    <source>
        <dbReference type="Pfam" id="PF10081"/>
    </source>
</evidence>
<dbReference type="RefSeq" id="WP_139024508.1">
    <property type="nucleotide sequence ID" value="NZ_DAITTW010000045.1"/>
</dbReference>
<feature type="domain" description="Alpha/beta-hydrolase catalytic" evidence="2">
    <location>
        <begin position="94"/>
        <end position="236"/>
    </location>
</feature>
<dbReference type="STRING" id="863239.GCA_000213935_01109"/>
<reference evidence="3 4" key="1">
    <citation type="journal article" date="2018" name="Nat. Biotechnol.">
        <title>A standardized bacterial taxonomy based on genome phylogeny substantially revises the tree of life.</title>
        <authorList>
            <person name="Parks D.H."/>
            <person name="Chuvochina M."/>
            <person name="Waite D.W."/>
            <person name="Rinke C."/>
            <person name="Skarshewski A."/>
            <person name="Chaumeil P.A."/>
            <person name="Hugenholtz P."/>
        </authorList>
    </citation>
    <scope>NUCLEOTIDE SEQUENCE [LARGE SCALE GENOMIC DNA]</scope>
    <source>
        <strain evidence="3">UBA11247</strain>
    </source>
</reference>